<name>A0ABW0P158_9HYPH</name>
<reference evidence="2" key="1">
    <citation type="journal article" date="2019" name="Int. J. Syst. Evol. Microbiol.">
        <title>The Global Catalogue of Microorganisms (GCM) 10K type strain sequencing project: providing services to taxonomists for standard genome sequencing and annotation.</title>
        <authorList>
            <consortium name="The Broad Institute Genomics Platform"/>
            <consortium name="The Broad Institute Genome Sequencing Center for Infectious Disease"/>
            <person name="Wu L."/>
            <person name="Ma J."/>
        </authorList>
    </citation>
    <scope>NUCLEOTIDE SEQUENCE [LARGE SCALE GENOMIC DNA]</scope>
    <source>
        <strain evidence="2">CCUG 43117</strain>
    </source>
</reference>
<keyword evidence="2" id="KW-1185">Reference proteome</keyword>
<gene>
    <name evidence="1" type="ORF">ACFPN9_09165</name>
</gene>
<comment type="caution">
    <text evidence="1">The sequence shown here is derived from an EMBL/GenBank/DDBJ whole genome shotgun (WGS) entry which is preliminary data.</text>
</comment>
<dbReference type="RefSeq" id="WP_156451791.1">
    <property type="nucleotide sequence ID" value="NZ_JBHSLU010000017.1"/>
</dbReference>
<dbReference type="Proteomes" id="UP001596060">
    <property type="component" value="Unassembled WGS sequence"/>
</dbReference>
<organism evidence="1 2">
    <name type="scientific">Bosea massiliensis</name>
    <dbReference type="NCBI Taxonomy" id="151419"/>
    <lineage>
        <taxon>Bacteria</taxon>
        <taxon>Pseudomonadati</taxon>
        <taxon>Pseudomonadota</taxon>
        <taxon>Alphaproteobacteria</taxon>
        <taxon>Hyphomicrobiales</taxon>
        <taxon>Boseaceae</taxon>
        <taxon>Bosea</taxon>
    </lineage>
</organism>
<proteinExistence type="predicted"/>
<evidence type="ECO:0000313" key="1">
    <source>
        <dbReference type="EMBL" id="MFC5505427.1"/>
    </source>
</evidence>
<dbReference type="EMBL" id="JBHSLU010000017">
    <property type="protein sequence ID" value="MFC5505427.1"/>
    <property type="molecule type" value="Genomic_DNA"/>
</dbReference>
<sequence>MTTPTCVKRGSVGMRLAAGEVVTTTTGRSTSPFPKIDLESNRKATNTLQRVQQWLIANAISEASARDDGFNRRGFEAALKSPSPADLDCAELYLFDAEFLRPVQPRLLKPLGAQADAL</sequence>
<protein>
    <submittedName>
        <fullName evidence="1">Uncharacterized protein</fullName>
    </submittedName>
</protein>
<evidence type="ECO:0000313" key="2">
    <source>
        <dbReference type="Proteomes" id="UP001596060"/>
    </source>
</evidence>
<accession>A0ABW0P158</accession>